<evidence type="ECO:0000313" key="1">
    <source>
        <dbReference type="EMBL" id="VAX27250.1"/>
    </source>
</evidence>
<gene>
    <name evidence="1" type="ORF">MNBD_IGNAVI01-1631</name>
</gene>
<feature type="non-terminal residue" evidence="1">
    <location>
        <position position="356"/>
    </location>
</feature>
<dbReference type="Pfam" id="PF07494">
    <property type="entry name" value="Reg_prop"/>
    <property type="match status" value="2"/>
</dbReference>
<dbReference type="EMBL" id="UOGD01000375">
    <property type="protein sequence ID" value="VAX27250.1"/>
    <property type="molecule type" value="Genomic_DNA"/>
</dbReference>
<reference evidence="1" key="1">
    <citation type="submission" date="2018-06" db="EMBL/GenBank/DDBJ databases">
        <authorList>
            <person name="Zhirakovskaya E."/>
        </authorList>
    </citation>
    <scope>NUCLEOTIDE SEQUENCE</scope>
</reference>
<dbReference type="SUPFAM" id="SSF63829">
    <property type="entry name" value="Calcium-dependent phosphotriesterase"/>
    <property type="match status" value="1"/>
</dbReference>
<organism evidence="1">
    <name type="scientific">hydrothermal vent metagenome</name>
    <dbReference type="NCBI Taxonomy" id="652676"/>
    <lineage>
        <taxon>unclassified sequences</taxon>
        <taxon>metagenomes</taxon>
        <taxon>ecological metagenomes</taxon>
    </lineage>
</organism>
<dbReference type="AlphaFoldDB" id="A0A3B1CX51"/>
<name>A0A3B1CX51_9ZZZZ</name>
<dbReference type="Gene3D" id="2.130.10.10">
    <property type="entry name" value="YVTN repeat-like/Quinoprotein amine dehydrogenase"/>
    <property type="match status" value="1"/>
</dbReference>
<proteinExistence type="predicted"/>
<accession>A0A3B1CX51</accession>
<dbReference type="InterPro" id="IPR015943">
    <property type="entry name" value="WD40/YVTN_repeat-like_dom_sf"/>
</dbReference>
<dbReference type="InterPro" id="IPR011110">
    <property type="entry name" value="Reg_prop"/>
</dbReference>
<protein>
    <submittedName>
        <fullName evidence="1">Uncharacterized protein</fullName>
    </submittedName>
</protein>
<sequence length="356" mass="39876">MKLLFSITLFLSISINGQQVDIKNTLIEGEFKLPNVVAPLDYEDDQIYITNATEYIPVKDEIFIEHVRGKVSSDEQQKIENLFSNNSIRNSESKYSELLNALITSIIQNGNDIWIGTENGLYIFHPGSEKIEKYNSYGIKGPLSTNISDIVLDSKGTLWFGTPIGLSLLKPDGAWSSIRGSEGLPVEEITALAIDKNDRIWIGTTQGAILYTPYEEGRQWYYRAGKRYLINDVISDIILSEEGMPAYFSTEKGISKIEAVERTLAQKAEIIENRINKWHRRMGLVAACSFDDAENPTSHTIKDNDNDGLWTSYHVVAMSLAYGATGKEEYKRSAMESMHAMIMLQNASGIPGLVAR</sequence>